<dbReference type="GO" id="GO:0055085">
    <property type="term" value="P:transmembrane transport"/>
    <property type="evidence" value="ECO:0007669"/>
    <property type="project" value="InterPro"/>
</dbReference>
<dbReference type="GO" id="GO:0005886">
    <property type="term" value="C:plasma membrane"/>
    <property type="evidence" value="ECO:0007669"/>
    <property type="project" value="UniProtKB-SubCell"/>
</dbReference>
<proteinExistence type="inferred from homology"/>
<evidence type="ECO:0000256" key="2">
    <source>
        <dbReference type="ARBA" id="ARBA00022448"/>
    </source>
</evidence>
<feature type="transmembrane region" description="Helical" evidence="7">
    <location>
        <begin position="127"/>
        <end position="149"/>
    </location>
</feature>
<organism evidence="9 10">
    <name type="scientific">Pseudooceanicola batsensis (strain ATCC BAA-863 / DSM 15984 / KCTC 12145 / HTCC2597)</name>
    <name type="common">Oceanicola batsensis</name>
    <dbReference type="NCBI Taxonomy" id="252305"/>
    <lineage>
        <taxon>Bacteria</taxon>
        <taxon>Pseudomonadati</taxon>
        <taxon>Pseudomonadota</taxon>
        <taxon>Alphaproteobacteria</taxon>
        <taxon>Rhodobacterales</taxon>
        <taxon>Paracoccaceae</taxon>
        <taxon>Pseudooceanicola</taxon>
    </lineage>
</organism>
<evidence type="ECO:0000256" key="7">
    <source>
        <dbReference type="RuleBase" id="RU363032"/>
    </source>
</evidence>
<comment type="caution">
    <text evidence="9">The sequence shown here is derived from an EMBL/GenBank/DDBJ whole genome shotgun (WGS) entry which is preliminary data.</text>
</comment>
<dbReference type="HOGENOM" id="CLU_016047_0_2_5"/>
<keyword evidence="4 7" id="KW-0812">Transmembrane</keyword>
<keyword evidence="2 7" id="KW-0813">Transport</keyword>
<dbReference type="CDD" id="cd06261">
    <property type="entry name" value="TM_PBP2"/>
    <property type="match status" value="1"/>
</dbReference>
<feature type="transmembrane region" description="Helical" evidence="7">
    <location>
        <begin position="177"/>
        <end position="205"/>
    </location>
</feature>
<accession>A3U192</accession>
<evidence type="ECO:0000256" key="3">
    <source>
        <dbReference type="ARBA" id="ARBA00022475"/>
    </source>
</evidence>
<dbReference type="AlphaFoldDB" id="A3U192"/>
<dbReference type="STRING" id="252305.OB2597_20661"/>
<gene>
    <name evidence="9" type="ORF">OB2597_20661</name>
</gene>
<dbReference type="SUPFAM" id="SSF161098">
    <property type="entry name" value="MetI-like"/>
    <property type="match status" value="1"/>
</dbReference>
<comment type="subcellular location">
    <subcellularLocation>
        <location evidence="1 7">Cell membrane</location>
        <topology evidence="1 7">Multi-pass membrane protein</topology>
    </subcellularLocation>
</comment>
<keyword evidence="5 7" id="KW-1133">Transmembrane helix</keyword>
<dbReference type="Proteomes" id="UP000004318">
    <property type="component" value="Unassembled WGS sequence"/>
</dbReference>
<reference evidence="9 10" key="1">
    <citation type="journal article" date="2010" name="J. Bacteriol.">
        <title>Genome sequences of Oceanicola granulosus HTCC2516(T) and Oceanicola batsensis HTCC2597(TDelta).</title>
        <authorList>
            <person name="Thrash J.C."/>
            <person name="Cho J.C."/>
            <person name="Vergin K.L."/>
            <person name="Giovannoni S.J."/>
        </authorList>
    </citation>
    <scope>NUCLEOTIDE SEQUENCE [LARGE SCALE GENOMIC DNA]</scope>
    <source>
        <strain evidence="10">ATCC BAA-863 / DSM 15984 / KCTC 12145 / HTCC2597</strain>
    </source>
</reference>
<evidence type="ECO:0000256" key="1">
    <source>
        <dbReference type="ARBA" id="ARBA00004651"/>
    </source>
</evidence>
<dbReference type="EMBL" id="AAMO01000009">
    <property type="protein sequence ID" value="EAQ02075.1"/>
    <property type="molecule type" value="Genomic_DNA"/>
</dbReference>
<dbReference type="RefSeq" id="WP_009804075.1">
    <property type="nucleotide sequence ID" value="NZ_AAMO01000009.1"/>
</dbReference>
<dbReference type="InterPro" id="IPR000515">
    <property type="entry name" value="MetI-like"/>
</dbReference>
<evidence type="ECO:0000259" key="8">
    <source>
        <dbReference type="PROSITE" id="PS50928"/>
    </source>
</evidence>
<sequence length="317" mass="35211">MTDLSADTAPRRSARTPRPLAPAKRFLRILRPYLYLAPAIACFVVWIYEPLAQAFVLSFQQWNLLPTSPKTWVGLDNYRNIFDLPKFWQALGNTWYYLMGLLPLAVGLPLVIALFTQDLPARSRNLYRALIFVPMIVPPVVAAAVWRWLLDPNHGILNLGLQGLGIEPVEFLSDPSIALWTITFITGWKLVGFATLILAAANAAIDESLIEAARLDGATKWEIIRDIRLPLLSPTLMLLVLMVVLLGAQWSFSYIHVLTEGGPLGSTTNIYYLLWQFGFGSLSVGWSSASAVILFVGFGLLAAALFALKAKVTFYDD</sequence>
<dbReference type="Pfam" id="PF00528">
    <property type="entry name" value="BPD_transp_1"/>
    <property type="match status" value="1"/>
</dbReference>
<comment type="similarity">
    <text evidence="7">Belongs to the binding-protein-dependent transport system permease family.</text>
</comment>
<feature type="domain" description="ABC transmembrane type-1" evidence="8">
    <location>
        <begin position="91"/>
        <end position="307"/>
    </location>
</feature>
<keyword evidence="6 7" id="KW-0472">Membrane</keyword>
<dbReference type="Gene3D" id="1.10.3720.10">
    <property type="entry name" value="MetI-like"/>
    <property type="match status" value="1"/>
</dbReference>
<feature type="transmembrane region" description="Helical" evidence="7">
    <location>
        <begin position="229"/>
        <end position="252"/>
    </location>
</feature>
<evidence type="ECO:0000256" key="6">
    <source>
        <dbReference type="ARBA" id="ARBA00023136"/>
    </source>
</evidence>
<evidence type="ECO:0000256" key="4">
    <source>
        <dbReference type="ARBA" id="ARBA00022692"/>
    </source>
</evidence>
<dbReference type="OrthoDB" id="9773727at2"/>
<dbReference type="InterPro" id="IPR035906">
    <property type="entry name" value="MetI-like_sf"/>
</dbReference>
<evidence type="ECO:0000313" key="9">
    <source>
        <dbReference type="EMBL" id="EAQ02075.1"/>
    </source>
</evidence>
<dbReference type="InterPro" id="IPR051393">
    <property type="entry name" value="ABC_transporter_permease"/>
</dbReference>
<evidence type="ECO:0000256" key="5">
    <source>
        <dbReference type="ARBA" id="ARBA00022989"/>
    </source>
</evidence>
<keyword evidence="10" id="KW-1185">Reference proteome</keyword>
<feature type="transmembrane region" description="Helical" evidence="7">
    <location>
        <begin position="33"/>
        <end position="56"/>
    </location>
</feature>
<dbReference type="PROSITE" id="PS50928">
    <property type="entry name" value="ABC_TM1"/>
    <property type="match status" value="1"/>
</dbReference>
<dbReference type="PANTHER" id="PTHR30193">
    <property type="entry name" value="ABC TRANSPORTER PERMEASE PROTEIN"/>
    <property type="match status" value="1"/>
</dbReference>
<name>A3U192_PSEBH</name>
<feature type="transmembrane region" description="Helical" evidence="7">
    <location>
        <begin position="95"/>
        <end position="115"/>
    </location>
</feature>
<feature type="transmembrane region" description="Helical" evidence="7">
    <location>
        <begin position="284"/>
        <end position="308"/>
    </location>
</feature>
<evidence type="ECO:0000313" key="10">
    <source>
        <dbReference type="Proteomes" id="UP000004318"/>
    </source>
</evidence>
<dbReference type="PANTHER" id="PTHR30193:SF37">
    <property type="entry name" value="INNER MEMBRANE ABC TRANSPORTER PERMEASE PROTEIN YCJO"/>
    <property type="match status" value="1"/>
</dbReference>
<protein>
    <submittedName>
        <fullName evidence="9">Glycerol-3-phosphate ABC transporter permease</fullName>
    </submittedName>
</protein>
<keyword evidence="3" id="KW-1003">Cell membrane</keyword>